<protein>
    <submittedName>
        <fullName evidence="2">ERF family protein</fullName>
    </submittedName>
</protein>
<name>A0ABV8RN76_9SPHN</name>
<dbReference type="EMBL" id="JBHSDR010000003">
    <property type="protein sequence ID" value="MFC4294010.1"/>
    <property type="molecule type" value="Genomic_DNA"/>
</dbReference>
<keyword evidence="3" id="KW-1185">Reference proteome</keyword>
<evidence type="ECO:0000313" key="2">
    <source>
        <dbReference type="EMBL" id="MFC4294010.1"/>
    </source>
</evidence>
<dbReference type="RefSeq" id="WP_379537483.1">
    <property type="nucleotide sequence ID" value="NZ_JBHSDR010000003.1"/>
</dbReference>
<dbReference type="Proteomes" id="UP001595828">
    <property type="component" value="Unassembled WGS sequence"/>
</dbReference>
<organism evidence="2 3">
    <name type="scientific">Novosphingobium tardum</name>
    <dbReference type="NCBI Taxonomy" id="1538021"/>
    <lineage>
        <taxon>Bacteria</taxon>
        <taxon>Pseudomonadati</taxon>
        <taxon>Pseudomonadota</taxon>
        <taxon>Alphaproteobacteria</taxon>
        <taxon>Sphingomonadales</taxon>
        <taxon>Sphingomonadaceae</taxon>
        <taxon>Novosphingobium</taxon>
    </lineage>
</organism>
<evidence type="ECO:0000256" key="1">
    <source>
        <dbReference type="SAM" id="MobiDB-lite"/>
    </source>
</evidence>
<comment type="caution">
    <text evidence="2">The sequence shown here is derived from an EMBL/GenBank/DDBJ whole genome shotgun (WGS) entry which is preliminary data.</text>
</comment>
<dbReference type="Pfam" id="PF04404">
    <property type="entry name" value="ERF"/>
    <property type="match status" value="1"/>
</dbReference>
<feature type="region of interest" description="Disordered" evidence="1">
    <location>
        <begin position="216"/>
        <end position="245"/>
    </location>
</feature>
<dbReference type="InterPro" id="IPR007499">
    <property type="entry name" value="ERF_bacteria_virus"/>
</dbReference>
<sequence>MTLPRVYAAINAVTAALAAAGIAKRHVNVGDGYAYRSIDDVYARLAPLLAAHRLCVLPRALERVSSDRAGSAGEVLVHVALRSAFDLVSVEDGSRHTVEAFGEALDSGDKATSKAMAAAYKYAMIQAFCIPAGSDDADAASPRLVQPRHAPEPVQGWEQWRDDLTEMIRVCETAEALDRVQERHRPALHALARERPALYAALGEAIAARRAALSRPAPPAPLAPVAAPRAAKPRAARQGKARARG</sequence>
<proteinExistence type="predicted"/>
<accession>A0ABV8RN76</accession>
<reference evidence="3" key="1">
    <citation type="journal article" date="2019" name="Int. J. Syst. Evol. Microbiol.">
        <title>The Global Catalogue of Microorganisms (GCM) 10K type strain sequencing project: providing services to taxonomists for standard genome sequencing and annotation.</title>
        <authorList>
            <consortium name="The Broad Institute Genomics Platform"/>
            <consortium name="The Broad Institute Genome Sequencing Center for Infectious Disease"/>
            <person name="Wu L."/>
            <person name="Ma J."/>
        </authorList>
    </citation>
    <scope>NUCLEOTIDE SEQUENCE [LARGE SCALE GENOMIC DNA]</scope>
    <source>
        <strain evidence="3">CGMCC 1.12989</strain>
    </source>
</reference>
<feature type="compositionally biased region" description="Basic residues" evidence="1">
    <location>
        <begin position="231"/>
        <end position="245"/>
    </location>
</feature>
<evidence type="ECO:0000313" key="3">
    <source>
        <dbReference type="Proteomes" id="UP001595828"/>
    </source>
</evidence>
<gene>
    <name evidence="2" type="ORF">ACFO0A_02930</name>
</gene>